<dbReference type="Proteomes" id="UP000772434">
    <property type="component" value="Unassembled WGS sequence"/>
</dbReference>
<gene>
    <name evidence="1" type="ORF">BDP27DRAFT_1426964</name>
</gene>
<dbReference type="EMBL" id="JADNRY010000148">
    <property type="protein sequence ID" value="KAF9063356.1"/>
    <property type="molecule type" value="Genomic_DNA"/>
</dbReference>
<keyword evidence="2" id="KW-1185">Reference proteome</keyword>
<dbReference type="InterPro" id="IPR029058">
    <property type="entry name" value="AB_hydrolase_fold"/>
</dbReference>
<evidence type="ECO:0000313" key="2">
    <source>
        <dbReference type="Proteomes" id="UP000772434"/>
    </source>
</evidence>
<dbReference type="PANTHER" id="PTHR43722:SF1">
    <property type="entry name" value="PROLINE IMINOPEPTIDASE"/>
    <property type="match status" value="1"/>
</dbReference>
<evidence type="ECO:0000313" key="1">
    <source>
        <dbReference type="EMBL" id="KAF9063356.1"/>
    </source>
</evidence>
<dbReference type="GO" id="GO:0006508">
    <property type="term" value="P:proteolysis"/>
    <property type="evidence" value="ECO:0007669"/>
    <property type="project" value="InterPro"/>
</dbReference>
<protein>
    <submittedName>
        <fullName evidence="1">Uncharacterized protein</fullName>
    </submittedName>
</protein>
<reference evidence="1" key="1">
    <citation type="submission" date="2020-11" db="EMBL/GenBank/DDBJ databases">
        <authorList>
            <consortium name="DOE Joint Genome Institute"/>
            <person name="Ahrendt S."/>
            <person name="Riley R."/>
            <person name="Andreopoulos W."/>
            <person name="Labutti K."/>
            <person name="Pangilinan J."/>
            <person name="Ruiz-Duenas F.J."/>
            <person name="Barrasa J.M."/>
            <person name="Sanchez-Garcia M."/>
            <person name="Camarero S."/>
            <person name="Miyauchi S."/>
            <person name="Serrano A."/>
            <person name="Linde D."/>
            <person name="Babiker R."/>
            <person name="Drula E."/>
            <person name="Ayuso-Fernandez I."/>
            <person name="Pacheco R."/>
            <person name="Padilla G."/>
            <person name="Ferreira P."/>
            <person name="Barriuso J."/>
            <person name="Kellner H."/>
            <person name="Castanera R."/>
            <person name="Alfaro M."/>
            <person name="Ramirez L."/>
            <person name="Pisabarro A.G."/>
            <person name="Kuo A."/>
            <person name="Tritt A."/>
            <person name="Lipzen A."/>
            <person name="He G."/>
            <person name="Yan M."/>
            <person name="Ng V."/>
            <person name="Cullen D."/>
            <person name="Martin F."/>
            <person name="Rosso M.-N."/>
            <person name="Henrissat B."/>
            <person name="Hibbett D."/>
            <person name="Martinez A.T."/>
            <person name="Grigoriev I.V."/>
        </authorList>
    </citation>
    <scope>NUCLEOTIDE SEQUENCE</scope>
    <source>
        <strain evidence="1">AH 40177</strain>
    </source>
</reference>
<dbReference type="Gene3D" id="3.40.50.1820">
    <property type="entry name" value="alpha/beta hydrolase"/>
    <property type="match status" value="1"/>
</dbReference>
<proteinExistence type="predicted"/>
<accession>A0A9P5PH94</accession>
<dbReference type="InterPro" id="IPR005944">
    <property type="entry name" value="Pro_iminopeptidase"/>
</dbReference>
<dbReference type="PANTHER" id="PTHR43722">
    <property type="entry name" value="PROLINE IMINOPEPTIDASE"/>
    <property type="match status" value="1"/>
</dbReference>
<dbReference type="OrthoDB" id="10249433at2759"/>
<comment type="caution">
    <text evidence="1">The sequence shown here is derived from an EMBL/GenBank/DDBJ whole genome shotgun (WGS) entry which is preliminary data.</text>
</comment>
<dbReference type="GO" id="GO:0004177">
    <property type="term" value="F:aminopeptidase activity"/>
    <property type="evidence" value="ECO:0007669"/>
    <property type="project" value="UniProtKB-EC"/>
</dbReference>
<sequence length="144" mass="16660">MKARYDTWLSRAAEFSRRWNEDDGTKIRAAKAWSKQLLTAVLHIQNGDIQALRRSFLRQTSDDFANTLARMENHYFVNDGFLRDGQLLEKQETDKIRHIPASWYKEDTMLFARYGVLLVPDAGHSSREIGIAKLLVATDKFANK</sequence>
<dbReference type="GO" id="GO:0005737">
    <property type="term" value="C:cytoplasm"/>
    <property type="evidence" value="ECO:0007669"/>
    <property type="project" value="InterPro"/>
</dbReference>
<name>A0A9P5PH94_9AGAR</name>
<organism evidence="1 2">
    <name type="scientific">Rhodocollybia butyracea</name>
    <dbReference type="NCBI Taxonomy" id="206335"/>
    <lineage>
        <taxon>Eukaryota</taxon>
        <taxon>Fungi</taxon>
        <taxon>Dikarya</taxon>
        <taxon>Basidiomycota</taxon>
        <taxon>Agaricomycotina</taxon>
        <taxon>Agaricomycetes</taxon>
        <taxon>Agaricomycetidae</taxon>
        <taxon>Agaricales</taxon>
        <taxon>Marasmiineae</taxon>
        <taxon>Omphalotaceae</taxon>
        <taxon>Rhodocollybia</taxon>
    </lineage>
</organism>
<dbReference type="AlphaFoldDB" id="A0A9P5PH94"/>